<dbReference type="PATRIC" id="fig|60890.4.peg.2665"/>
<gene>
    <name evidence="6" type="primary">tehA</name>
    <name evidence="6" type="ORF">JL2886_02738</name>
</gene>
<evidence type="ECO:0000256" key="1">
    <source>
        <dbReference type="ARBA" id="ARBA00004141"/>
    </source>
</evidence>
<dbReference type="PANTHER" id="PTHR37955:SF1">
    <property type="entry name" value="DEP DOMAIN-CONTAINING PROTEIN"/>
    <property type="match status" value="1"/>
</dbReference>
<dbReference type="Pfam" id="PF03595">
    <property type="entry name" value="SLAC1"/>
    <property type="match status" value="1"/>
</dbReference>
<feature type="transmembrane region" description="Helical" evidence="5">
    <location>
        <begin position="235"/>
        <end position="253"/>
    </location>
</feature>
<evidence type="ECO:0000313" key="7">
    <source>
        <dbReference type="Proteomes" id="UP000092565"/>
    </source>
</evidence>
<feature type="transmembrane region" description="Helical" evidence="5">
    <location>
        <begin position="117"/>
        <end position="139"/>
    </location>
</feature>
<keyword evidence="4 5" id="KW-0472">Membrane</keyword>
<evidence type="ECO:0000256" key="2">
    <source>
        <dbReference type="ARBA" id="ARBA00022692"/>
    </source>
</evidence>
<sequence length="328" mass="34922">MTADPKTPETPADPAAAEPRLQHFPVPFFAAVMGLSGLTLALHAAGMQTISRTALVATVLVFAVLAAVYALKAMRYPQAILAEWRHPVKLAFFPAVSISLLLIATALQPVSHDSARLVWLIGALGQGILTLAVLSNWIGHRAFQTIHISPAWFIPAVGNVVAPVAGVQLGFPETSWVFFSAGLVFWIVLLVLVMNRLVFHDPLPGRMVPTLAILIAPPAVGFLAWLQLNGDVIDAFARILYGAALVFTALAATQVAKLRGLPFALSWWALSFPVAALTIATLRFGTLISSPLHTLAGNVGVGVLCLIVGGLVYRTVRAVLRGEICQPE</sequence>
<dbReference type="OrthoDB" id="958273at2"/>
<name>A0A1B0ZU71_9RHOB</name>
<feature type="transmembrane region" description="Helical" evidence="5">
    <location>
        <begin position="211"/>
        <end position="229"/>
    </location>
</feature>
<dbReference type="RefSeq" id="WP_065272421.1">
    <property type="nucleotide sequence ID" value="NZ_CP015124.1"/>
</dbReference>
<keyword evidence="2 5" id="KW-0812">Transmembrane</keyword>
<accession>A0A1B0ZU71</accession>
<dbReference type="GO" id="GO:0005886">
    <property type="term" value="C:plasma membrane"/>
    <property type="evidence" value="ECO:0007669"/>
    <property type="project" value="TreeGrafter"/>
</dbReference>
<dbReference type="Gene3D" id="1.50.10.150">
    <property type="entry name" value="Voltage-dependent anion channel"/>
    <property type="match status" value="1"/>
</dbReference>
<feature type="transmembrane region" description="Helical" evidence="5">
    <location>
        <begin position="265"/>
        <end position="286"/>
    </location>
</feature>
<dbReference type="Proteomes" id="UP000092565">
    <property type="component" value="Chromosome"/>
</dbReference>
<dbReference type="InterPro" id="IPR052951">
    <property type="entry name" value="Tellurite_res_ion_channel"/>
</dbReference>
<dbReference type="CDD" id="cd09323">
    <property type="entry name" value="TDT_SLAC1_like"/>
    <property type="match status" value="1"/>
</dbReference>
<feature type="transmembrane region" description="Helical" evidence="5">
    <location>
        <begin position="53"/>
        <end position="71"/>
    </location>
</feature>
<organism evidence="6 7">
    <name type="scientific">Phaeobacter gallaeciensis</name>
    <dbReference type="NCBI Taxonomy" id="60890"/>
    <lineage>
        <taxon>Bacteria</taxon>
        <taxon>Pseudomonadati</taxon>
        <taxon>Pseudomonadota</taxon>
        <taxon>Alphaproteobacteria</taxon>
        <taxon>Rhodobacterales</taxon>
        <taxon>Roseobacteraceae</taxon>
        <taxon>Phaeobacter</taxon>
    </lineage>
</organism>
<dbReference type="PANTHER" id="PTHR37955">
    <property type="entry name" value="TELLURITE RESISTANCE PROTEIN TEHA"/>
    <property type="match status" value="1"/>
</dbReference>
<feature type="transmembrane region" description="Helical" evidence="5">
    <location>
        <begin position="151"/>
        <end position="171"/>
    </location>
</feature>
<dbReference type="GO" id="GO:0046583">
    <property type="term" value="F:monoatomic cation efflux transmembrane transporter activity"/>
    <property type="evidence" value="ECO:0007669"/>
    <property type="project" value="TreeGrafter"/>
</dbReference>
<proteinExistence type="predicted"/>
<feature type="transmembrane region" description="Helical" evidence="5">
    <location>
        <begin position="177"/>
        <end position="199"/>
    </location>
</feature>
<dbReference type="AlphaFoldDB" id="A0A1B0ZU71"/>
<feature type="transmembrane region" description="Helical" evidence="5">
    <location>
        <begin position="91"/>
        <end position="111"/>
    </location>
</feature>
<feature type="transmembrane region" description="Helical" evidence="5">
    <location>
        <begin position="292"/>
        <end position="313"/>
    </location>
</feature>
<evidence type="ECO:0000313" key="6">
    <source>
        <dbReference type="EMBL" id="ANP37624.1"/>
    </source>
</evidence>
<feature type="transmembrane region" description="Helical" evidence="5">
    <location>
        <begin position="28"/>
        <end position="47"/>
    </location>
</feature>
<reference evidence="6 7" key="1">
    <citation type="submission" date="2016-04" db="EMBL/GenBank/DDBJ databases">
        <authorList>
            <person name="Evans L.H."/>
            <person name="Alamgir A."/>
            <person name="Owens N."/>
            <person name="Weber N.D."/>
            <person name="Virtaneva K."/>
            <person name="Barbian K."/>
            <person name="Babar A."/>
            <person name="Rosenke K."/>
        </authorList>
    </citation>
    <scope>NUCLEOTIDE SEQUENCE [LARGE SCALE GENOMIC DNA]</scope>
    <source>
        <strain evidence="6 7">JL2886</strain>
    </source>
</reference>
<dbReference type="InterPro" id="IPR004695">
    <property type="entry name" value="SLAC1/Mae1/Ssu1/TehA"/>
</dbReference>
<keyword evidence="3 5" id="KW-1133">Transmembrane helix</keyword>
<dbReference type="EMBL" id="CP015124">
    <property type="protein sequence ID" value="ANP37624.1"/>
    <property type="molecule type" value="Genomic_DNA"/>
</dbReference>
<protein>
    <submittedName>
        <fullName evidence="6">C4-dicarboxylate ABC transporter</fullName>
    </submittedName>
</protein>
<dbReference type="InterPro" id="IPR038665">
    <property type="entry name" value="Voltage-dep_anion_channel_sf"/>
</dbReference>
<evidence type="ECO:0000256" key="3">
    <source>
        <dbReference type="ARBA" id="ARBA00022989"/>
    </source>
</evidence>
<keyword evidence="7" id="KW-1185">Reference proteome</keyword>
<evidence type="ECO:0000256" key="4">
    <source>
        <dbReference type="ARBA" id="ARBA00023136"/>
    </source>
</evidence>
<evidence type="ECO:0000256" key="5">
    <source>
        <dbReference type="SAM" id="Phobius"/>
    </source>
</evidence>
<comment type="subcellular location">
    <subcellularLocation>
        <location evidence="1">Membrane</location>
        <topology evidence="1">Multi-pass membrane protein</topology>
    </subcellularLocation>
</comment>